<dbReference type="Proteomes" id="UP000593802">
    <property type="component" value="Chromosome"/>
</dbReference>
<dbReference type="SUPFAM" id="SSF102198">
    <property type="entry name" value="Putative cyclase"/>
    <property type="match status" value="1"/>
</dbReference>
<keyword evidence="2" id="KW-1185">Reference proteome</keyword>
<evidence type="ECO:0000313" key="2">
    <source>
        <dbReference type="Proteomes" id="UP000593802"/>
    </source>
</evidence>
<dbReference type="KEGG" id="eff:skT53_12710"/>
<reference evidence="1 2" key="1">
    <citation type="submission" date="2020-08" db="EMBL/GenBank/DDBJ databases">
        <title>Complete Genome Sequence of Effusibacillus dendaii Strain skT53, Isolated from Farmland soil.</title>
        <authorList>
            <person name="Konishi T."/>
            <person name="Kawasaki H."/>
        </authorList>
    </citation>
    <scope>NUCLEOTIDE SEQUENCE [LARGE SCALE GENOMIC DNA]</scope>
    <source>
        <strain evidence="2">skT53</strain>
    </source>
</reference>
<dbReference type="RefSeq" id="WP_200760301.1">
    <property type="nucleotide sequence ID" value="NZ_AP023366.1"/>
</dbReference>
<dbReference type="PANTHER" id="PTHR31118:SF12">
    <property type="entry name" value="CYCLASE-LIKE PROTEIN 2"/>
    <property type="match status" value="1"/>
</dbReference>
<accession>A0A7I8DBS0</accession>
<dbReference type="Gene3D" id="3.50.30.50">
    <property type="entry name" value="Putative cyclase"/>
    <property type="match status" value="1"/>
</dbReference>
<proteinExistence type="predicted"/>
<gene>
    <name evidence="1" type="ORF">skT53_12710</name>
</gene>
<dbReference type="GO" id="GO:0004061">
    <property type="term" value="F:arylformamidase activity"/>
    <property type="evidence" value="ECO:0007669"/>
    <property type="project" value="InterPro"/>
</dbReference>
<organism evidence="1 2">
    <name type="scientific">Effusibacillus dendaii</name>
    <dbReference type="NCBI Taxonomy" id="2743772"/>
    <lineage>
        <taxon>Bacteria</taxon>
        <taxon>Bacillati</taxon>
        <taxon>Bacillota</taxon>
        <taxon>Bacilli</taxon>
        <taxon>Bacillales</taxon>
        <taxon>Alicyclobacillaceae</taxon>
        <taxon>Effusibacillus</taxon>
    </lineage>
</organism>
<dbReference type="Pfam" id="PF04199">
    <property type="entry name" value="Cyclase"/>
    <property type="match status" value="1"/>
</dbReference>
<dbReference type="EMBL" id="AP023366">
    <property type="protein sequence ID" value="BCJ86286.1"/>
    <property type="molecule type" value="Genomic_DNA"/>
</dbReference>
<dbReference type="InterPro" id="IPR037175">
    <property type="entry name" value="KFase_sf"/>
</dbReference>
<dbReference type="InterPro" id="IPR007325">
    <property type="entry name" value="KFase/CYL"/>
</dbReference>
<dbReference type="GO" id="GO:0019441">
    <property type="term" value="P:L-tryptophan catabolic process to kynurenine"/>
    <property type="evidence" value="ECO:0007669"/>
    <property type="project" value="InterPro"/>
</dbReference>
<evidence type="ECO:0000313" key="1">
    <source>
        <dbReference type="EMBL" id="BCJ86286.1"/>
    </source>
</evidence>
<name>A0A7I8DBS0_9BACL</name>
<sequence length="225" mass="25491">MKVVDLTVQLYDGLTSYPTHPKFVAMDHITHDFSKPRYIPPCEGYASKIFIMSDHGGTHMDAPYHFFKEGLTIDQIPLEASMGQAVLIDVSDKEPEQPVTRNMVEEAVRKNQLEVREGDIVLFRCWPGEWNGPGFHDCKSLDASVGDWIVEKKLKAIGLDLPNADINENMQRSVHLALLSRNILIIENLTNLQNLSKKRFYFIGTPLNLRGMTGSPIRAIAIEEW</sequence>
<dbReference type="AlphaFoldDB" id="A0A7I8DBS0"/>
<dbReference type="PANTHER" id="PTHR31118">
    <property type="entry name" value="CYCLASE-LIKE PROTEIN 2"/>
    <property type="match status" value="1"/>
</dbReference>
<protein>
    <submittedName>
        <fullName evidence="1">Cyclase</fullName>
    </submittedName>
</protein>